<protein>
    <recommendedName>
        <fullName evidence="3">NADH dehydrogenase subunit 6</fullName>
    </recommendedName>
</protein>
<gene>
    <name evidence="1" type="ORF">ATANTOWER_024972</name>
</gene>
<comment type="caution">
    <text evidence="1">The sequence shown here is derived from an EMBL/GenBank/DDBJ whole genome shotgun (WGS) entry which is preliminary data.</text>
</comment>
<evidence type="ECO:0008006" key="3">
    <source>
        <dbReference type="Google" id="ProtNLM"/>
    </source>
</evidence>
<sequence length="173" mass="18991">MGLYPPFDGVLFVWMLRPCPRVVCSRRVAYGSWGLVGPAVGCRCYTGLWWVSLSLDLPGANSPGGDGNVCASYLDLRNYSCCYGLYACLACCGICEGLPLLGAGRSFCWFWWGSWDTMGTGSRAWSSWREMAVWLGCGGYLLHILPCNTLAWGCCFCVSLMTYLSVRHMAVLG</sequence>
<dbReference type="Proteomes" id="UP001345963">
    <property type="component" value="Unassembled WGS sequence"/>
</dbReference>
<evidence type="ECO:0000313" key="1">
    <source>
        <dbReference type="EMBL" id="MED6256382.1"/>
    </source>
</evidence>
<organism evidence="1 2">
    <name type="scientific">Ataeniobius toweri</name>
    <dbReference type="NCBI Taxonomy" id="208326"/>
    <lineage>
        <taxon>Eukaryota</taxon>
        <taxon>Metazoa</taxon>
        <taxon>Chordata</taxon>
        <taxon>Craniata</taxon>
        <taxon>Vertebrata</taxon>
        <taxon>Euteleostomi</taxon>
        <taxon>Actinopterygii</taxon>
        <taxon>Neopterygii</taxon>
        <taxon>Teleostei</taxon>
        <taxon>Neoteleostei</taxon>
        <taxon>Acanthomorphata</taxon>
        <taxon>Ovalentaria</taxon>
        <taxon>Atherinomorphae</taxon>
        <taxon>Cyprinodontiformes</taxon>
        <taxon>Goodeidae</taxon>
        <taxon>Ataeniobius</taxon>
    </lineage>
</organism>
<keyword evidence="2" id="KW-1185">Reference proteome</keyword>
<accession>A0ABU7C0E5</accession>
<reference evidence="1 2" key="1">
    <citation type="submission" date="2021-07" db="EMBL/GenBank/DDBJ databases">
        <authorList>
            <person name="Palmer J.M."/>
        </authorList>
    </citation>
    <scope>NUCLEOTIDE SEQUENCE [LARGE SCALE GENOMIC DNA]</scope>
    <source>
        <strain evidence="1 2">AT_MEX2019</strain>
        <tissue evidence="1">Muscle</tissue>
    </source>
</reference>
<evidence type="ECO:0000313" key="2">
    <source>
        <dbReference type="Proteomes" id="UP001345963"/>
    </source>
</evidence>
<dbReference type="EMBL" id="JAHUTI010074562">
    <property type="protein sequence ID" value="MED6256382.1"/>
    <property type="molecule type" value="Genomic_DNA"/>
</dbReference>
<proteinExistence type="predicted"/>
<name>A0ABU7C0E5_9TELE</name>